<protein>
    <recommendedName>
        <fullName evidence="7">D-arabinitol 2-dehydrogenase [ribulose-forming]</fullName>
    </recommendedName>
</protein>
<dbReference type="InterPro" id="IPR002347">
    <property type="entry name" value="SDR_fam"/>
</dbReference>
<dbReference type="PANTHER" id="PTHR43008">
    <property type="entry name" value="BENZIL REDUCTASE"/>
    <property type="match status" value="1"/>
</dbReference>
<dbReference type="STRING" id="1157616.A0A1Z5TBT2"/>
<dbReference type="Proteomes" id="UP000194280">
    <property type="component" value="Unassembled WGS sequence"/>
</dbReference>
<evidence type="ECO:0000256" key="4">
    <source>
        <dbReference type="SAM" id="MobiDB-lite"/>
    </source>
</evidence>
<dbReference type="PROSITE" id="PS00061">
    <property type="entry name" value="ADH_SHORT"/>
    <property type="match status" value="1"/>
</dbReference>
<dbReference type="GO" id="GO:0050664">
    <property type="term" value="F:oxidoreductase activity, acting on NAD(P)H, oxygen as acceptor"/>
    <property type="evidence" value="ECO:0007669"/>
    <property type="project" value="TreeGrafter"/>
</dbReference>
<dbReference type="FunFam" id="3.40.50.720:FF:000245">
    <property type="entry name" value="Short chain dehydrogenase, putative"/>
    <property type="match status" value="1"/>
</dbReference>
<dbReference type="AlphaFoldDB" id="A0A1Z5TBT2"/>
<evidence type="ECO:0000313" key="5">
    <source>
        <dbReference type="EMBL" id="OTA33472.1"/>
    </source>
</evidence>
<dbReference type="SUPFAM" id="SSF51735">
    <property type="entry name" value="NAD(P)-binding Rossmann-fold domains"/>
    <property type="match status" value="1"/>
</dbReference>
<sequence>MASLQSAVCHKAAHRAATLSNISRRTIVSVATDRRAELGTRRNMAQGGYLPQHFPIHCEQRTSRAEKRSLKGSSPVRREFHSAPRSLYRQPNPANQHAIASATQQTSKDPRPRASQVISEGHLIKPESIQPGVNKTFNRFDMAGTATIVTGGSQGLGLAMAEGLAEAGSKVYCIDRGDQPSQHFKVASERLLPYDGGQLHYRQADITDTKALDNAIADIAAEHQRLDGVIAAAGIMKVSPALEYDVEDARKMLDVNFTGVLMTATSAARQMMKYKTQGSICLVASMSGLIANKGLISPVYNASKAAVIQLARSLSMEWGRGGGEEGVNGIRVNCLSPGHIVTPMVRKNLEEIPGVRETWESENMMGRISEPEEFKGAGLFLLSKASSFMTGNNLVIDGGHTAW</sequence>
<dbReference type="InterPro" id="IPR036291">
    <property type="entry name" value="NAD(P)-bd_dom_sf"/>
</dbReference>
<comment type="similarity">
    <text evidence="1">Belongs to the short-chain dehydrogenases/reductases (SDR) family.</text>
</comment>
<feature type="region of interest" description="Disordered" evidence="4">
    <location>
        <begin position="61"/>
        <end position="130"/>
    </location>
</feature>
<dbReference type="InParanoid" id="A0A1Z5TBT2"/>
<dbReference type="PRINTS" id="PR00081">
    <property type="entry name" value="GDHRDH"/>
</dbReference>
<accession>A0A1Z5TBT2</accession>
<evidence type="ECO:0000256" key="3">
    <source>
        <dbReference type="ARBA" id="ARBA00023002"/>
    </source>
</evidence>
<reference evidence="5 6" key="1">
    <citation type="submission" date="2017-01" db="EMBL/GenBank/DDBJ databases">
        <title>The recent genome duplication of the halophilic yeast Hortaea werneckii: insights from long-read sequencing.</title>
        <authorList>
            <person name="Sinha S."/>
            <person name="Flibotte S."/>
            <person name="Neira M."/>
            <person name="Lenassi M."/>
            <person name="Gostincar C."/>
            <person name="Stajich J.E."/>
            <person name="Nislow C.E."/>
        </authorList>
    </citation>
    <scope>NUCLEOTIDE SEQUENCE [LARGE SCALE GENOMIC DNA]</scope>
    <source>
        <strain evidence="5 6">EXF-2000</strain>
    </source>
</reference>
<dbReference type="Pfam" id="PF13561">
    <property type="entry name" value="adh_short_C2"/>
    <property type="match status" value="1"/>
</dbReference>
<dbReference type="PANTHER" id="PTHR43008:SF10">
    <property type="entry name" value="CHAIN DEHYDROGENASE_OXIDOREDUCTASE, PUTATIVE (AFU_ORTHOLOGUE AFUA_2G15740)-RELATED"/>
    <property type="match status" value="1"/>
</dbReference>
<evidence type="ECO:0000256" key="1">
    <source>
        <dbReference type="ARBA" id="ARBA00006484"/>
    </source>
</evidence>
<evidence type="ECO:0000313" key="6">
    <source>
        <dbReference type="Proteomes" id="UP000194280"/>
    </source>
</evidence>
<dbReference type="InterPro" id="IPR020904">
    <property type="entry name" value="Sc_DH/Rdtase_CS"/>
</dbReference>
<dbReference type="EMBL" id="MUNK01000075">
    <property type="protein sequence ID" value="OTA33472.1"/>
    <property type="molecule type" value="Genomic_DNA"/>
</dbReference>
<organism evidence="5 6">
    <name type="scientific">Hortaea werneckii EXF-2000</name>
    <dbReference type="NCBI Taxonomy" id="1157616"/>
    <lineage>
        <taxon>Eukaryota</taxon>
        <taxon>Fungi</taxon>
        <taxon>Dikarya</taxon>
        <taxon>Ascomycota</taxon>
        <taxon>Pezizomycotina</taxon>
        <taxon>Dothideomycetes</taxon>
        <taxon>Dothideomycetidae</taxon>
        <taxon>Mycosphaerellales</taxon>
        <taxon>Teratosphaeriaceae</taxon>
        <taxon>Hortaea</taxon>
    </lineage>
</organism>
<evidence type="ECO:0008006" key="7">
    <source>
        <dbReference type="Google" id="ProtNLM"/>
    </source>
</evidence>
<proteinExistence type="inferred from homology"/>
<comment type="caution">
    <text evidence="5">The sequence shown here is derived from an EMBL/GenBank/DDBJ whole genome shotgun (WGS) entry which is preliminary data.</text>
</comment>
<keyword evidence="3" id="KW-0560">Oxidoreductase</keyword>
<name>A0A1Z5TBT2_HORWE</name>
<keyword evidence="2" id="KW-0521">NADP</keyword>
<keyword evidence="6" id="KW-1185">Reference proteome</keyword>
<gene>
    <name evidence="5" type="ORF">BTJ68_05608</name>
</gene>
<dbReference type="OrthoDB" id="1669814at2759"/>
<dbReference type="VEuPathDB" id="FungiDB:BTJ68_05608"/>
<dbReference type="Gene3D" id="3.40.50.720">
    <property type="entry name" value="NAD(P)-binding Rossmann-like Domain"/>
    <property type="match status" value="1"/>
</dbReference>
<evidence type="ECO:0000256" key="2">
    <source>
        <dbReference type="ARBA" id="ARBA00022857"/>
    </source>
</evidence>
<dbReference type="GO" id="GO:0016616">
    <property type="term" value="F:oxidoreductase activity, acting on the CH-OH group of donors, NAD or NADP as acceptor"/>
    <property type="evidence" value="ECO:0007669"/>
    <property type="project" value="UniProtKB-ARBA"/>
</dbReference>